<reference evidence="2 3" key="1">
    <citation type="submission" date="2018-03" db="EMBL/GenBank/DDBJ databases">
        <title>Genome sequence of Clostridium vincentii DSM 10228.</title>
        <authorList>
            <person name="Poehlein A."/>
            <person name="Daniel R."/>
        </authorList>
    </citation>
    <scope>NUCLEOTIDE SEQUENCE [LARGE SCALE GENOMIC DNA]</scope>
    <source>
        <strain evidence="2 3">DSM 10228</strain>
    </source>
</reference>
<sequence>MAKTVAQLQNAFQSVVNTLKKNKKVLAIFTFGSIISGDVWEDSDIDLFVVYETGFPKIRDVHSEVLGIPVHTKLLHKEVFFKLYEKEGKRGLIRNLLLTSKLVFNKDNDIVKVYDKVRYSIDIHSERLKLVYLGEFLKDSYVCKKYLETGGISTSYEVLIRTLDSFSKLLIVLMGYQVSKDSLNMASNIDNRFKVIVEELFLKSPSRKTIQNTIEYIDKFLDENIILSSKFLLDYLSKENEFLSAYEIKDNEDFREFNIEIENILKELLKRKVVTKNKRILRDSEGNKILEENVYIYKTI</sequence>
<dbReference type="OrthoDB" id="2539715at2"/>
<organism evidence="2 3">
    <name type="scientific">Clostridium vincentii</name>
    <dbReference type="NCBI Taxonomy" id="52704"/>
    <lineage>
        <taxon>Bacteria</taxon>
        <taxon>Bacillati</taxon>
        <taxon>Bacillota</taxon>
        <taxon>Clostridia</taxon>
        <taxon>Eubacteriales</taxon>
        <taxon>Clostridiaceae</taxon>
        <taxon>Clostridium</taxon>
    </lineage>
</organism>
<keyword evidence="2" id="KW-0808">Transferase</keyword>
<evidence type="ECO:0000259" key="1">
    <source>
        <dbReference type="Pfam" id="PF18765"/>
    </source>
</evidence>
<dbReference type="InterPro" id="IPR043519">
    <property type="entry name" value="NT_sf"/>
</dbReference>
<dbReference type="AlphaFoldDB" id="A0A2T0BJ11"/>
<dbReference type="Pfam" id="PF18765">
    <property type="entry name" value="Polbeta"/>
    <property type="match status" value="1"/>
</dbReference>
<dbReference type="Proteomes" id="UP000239471">
    <property type="component" value="Unassembled WGS sequence"/>
</dbReference>
<evidence type="ECO:0000313" key="3">
    <source>
        <dbReference type="Proteomes" id="UP000239471"/>
    </source>
</evidence>
<feature type="domain" description="Polymerase beta nucleotidyltransferase" evidence="1">
    <location>
        <begin position="14"/>
        <end position="108"/>
    </location>
</feature>
<dbReference type="RefSeq" id="WP_106058663.1">
    <property type="nucleotide sequence ID" value="NZ_PVXQ01000004.1"/>
</dbReference>
<name>A0A2T0BJ11_9CLOT</name>
<dbReference type="EMBL" id="PVXQ01000004">
    <property type="protein sequence ID" value="PRR83879.1"/>
    <property type="molecule type" value="Genomic_DNA"/>
</dbReference>
<evidence type="ECO:0000313" key="2">
    <source>
        <dbReference type="EMBL" id="PRR83879.1"/>
    </source>
</evidence>
<dbReference type="SUPFAM" id="SSF81301">
    <property type="entry name" value="Nucleotidyltransferase"/>
    <property type="match status" value="1"/>
</dbReference>
<proteinExistence type="predicted"/>
<gene>
    <name evidence="2" type="ORF">CLVI_05330</name>
</gene>
<comment type="caution">
    <text evidence="2">The sequence shown here is derived from an EMBL/GenBank/DDBJ whole genome shotgun (WGS) entry which is preliminary data.</text>
</comment>
<accession>A0A2T0BJ11</accession>
<protein>
    <submittedName>
        <fullName evidence="2">Nucleotidyltransferase domain protein</fullName>
    </submittedName>
</protein>
<dbReference type="Gene3D" id="3.30.460.10">
    <property type="entry name" value="Beta Polymerase, domain 2"/>
    <property type="match status" value="1"/>
</dbReference>
<keyword evidence="3" id="KW-1185">Reference proteome</keyword>
<dbReference type="CDD" id="cd05403">
    <property type="entry name" value="NT_KNTase_like"/>
    <property type="match status" value="1"/>
</dbReference>
<dbReference type="GO" id="GO:0016740">
    <property type="term" value="F:transferase activity"/>
    <property type="evidence" value="ECO:0007669"/>
    <property type="project" value="UniProtKB-KW"/>
</dbReference>
<dbReference type="InterPro" id="IPR041633">
    <property type="entry name" value="Polbeta"/>
</dbReference>